<dbReference type="GeneID" id="25906907"/>
<reference evidence="1 2" key="1">
    <citation type="submission" date="2011-02" db="EMBL/GenBank/DDBJ databases">
        <title>The Genome Sequence of Sphaeroforma arctica JP610.</title>
        <authorList>
            <consortium name="The Broad Institute Genome Sequencing Platform"/>
            <person name="Russ C."/>
            <person name="Cuomo C."/>
            <person name="Young S.K."/>
            <person name="Zeng Q."/>
            <person name="Gargeya S."/>
            <person name="Alvarado L."/>
            <person name="Berlin A."/>
            <person name="Chapman S.B."/>
            <person name="Chen Z."/>
            <person name="Freedman E."/>
            <person name="Gellesch M."/>
            <person name="Goldberg J."/>
            <person name="Griggs A."/>
            <person name="Gujja S."/>
            <person name="Heilman E."/>
            <person name="Heiman D."/>
            <person name="Howarth C."/>
            <person name="Mehta T."/>
            <person name="Neiman D."/>
            <person name="Pearson M."/>
            <person name="Roberts A."/>
            <person name="Saif S."/>
            <person name="Shea T."/>
            <person name="Shenoy N."/>
            <person name="Sisk P."/>
            <person name="Stolte C."/>
            <person name="Sykes S."/>
            <person name="White J."/>
            <person name="Yandava C."/>
            <person name="Burger G."/>
            <person name="Gray M.W."/>
            <person name="Holland P.W.H."/>
            <person name="King N."/>
            <person name="Lang F.B.F."/>
            <person name="Roger A.J."/>
            <person name="Ruiz-Trillo I."/>
            <person name="Haas B."/>
            <person name="Nusbaum C."/>
            <person name="Birren B."/>
        </authorList>
    </citation>
    <scope>NUCLEOTIDE SEQUENCE [LARGE SCALE GENOMIC DNA]</scope>
    <source>
        <strain evidence="1 2">JP610</strain>
    </source>
</reference>
<organism evidence="1 2">
    <name type="scientific">Sphaeroforma arctica JP610</name>
    <dbReference type="NCBI Taxonomy" id="667725"/>
    <lineage>
        <taxon>Eukaryota</taxon>
        <taxon>Ichthyosporea</taxon>
        <taxon>Ichthyophonida</taxon>
        <taxon>Sphaeroforma</taxon>
    </lineage>
</organism>
<dbReference type="Proteomes" id="UP000054560">
    <property type="component" value="Unassembled WGS sequence"/>
</dbReference>
<dbReference type="AlphaFoldDB" id="A0A0L0FWS0"/>
<accession>A0A0L0FWS0</accession>
<evidence type="ECO:0000313" key="1">
    <source>
        <dbReference type="EMBL" id="KNC81272.1"/>
    </source>
</evidence>
<gene>
    <name evidence="1" type="ORF">SARC_06403</name>
</gene>
<keyword evidence="2" id="KW-1185">Reference proteome</keyword>
<dbReference type="EMBL" id="KQ242051">
    <property type="protein sequence ID" value="KNC81272.1"/>
    <property type="molecule type" value="Genomic_DNA"/>
</dbReference>
<dbReference type="RefSeq" id="XP_014155174.1">
    <property type="nucleotide sequence ID" value="XM_014299699.1"/>
</dbReference>
<protein>
    <submittedName>
        <fullName evidence="1">Uncharacterized protein</fullName>
    </submittedName>
</protein>
<evidence type="ECO:0000313" key="2">
    <source>
        <dbReference type="Proteomes" id="UP000054560"/>
    </source>
</evidence>
<sequence length="153" mass="16810">MSYRNTQSTNDSSNSGVSIYCSNLVWESNVPHQTTGNTVREFRVLPGTSSDDPSDEIALAIPGGALRSTVTPNYTSPFGAGGRVCTCESHTNPVIWVRALSAVFIYTLHRCVPVALDPDYFPITAFVVNLRYKLLKIPMYIPVPFTVFFGTRA</sequence>
<name>A0A0L0FWS0_9EUKA</name>
<proteinExistence type="predicted"/>